<evidence type="ECO:0000256" key="12">
    <source>
        <dbReference type="RuleBase" id="RU000461"/>
    </source>
</evidence>
<dbReference type="Proteomes" id="UP000197138">
    <property type="component" value="Unassembled WGS sequence"/>
</dbReference>
<dbReference type="GO" id="GO:0004497">
    <property type="term" value="F:monooxygenase activity"/>
    <property type="evidence" value="ECO:0007669"/>
    <property type="project" value="UniProtKB-KW"/>
</dbReference>
<feature type="binding site" description="axial binding residue" evidence="11">
    <location>
        <position position="439"/>
    </location>
    <ligand>
        <name>heme</name>
        <dbReference type="ChEBI" id="CHEBI:30413"/>
    </ligand>
    <ligandPart>
        <name>Fe</name>
        <dbReference type="ChEBI" id="CHEBI:18248"/>
    </ligandPart>
</feature>
<dbReference type="SUPFAM" id="SSF48264">
    <property type="entry name" value="Cytochrome P450"/>
    <property type="match status" value="1"/>
</dbReference>
<evidence type="ECO:0000256" key="5">
    <source>
        <dbReference type="ARBA" id="ARBA00022723"/>
    </source>
</evidence>
<proteinExistence type="inferred from homology"/>
<dbReference type="InterPro" id="IPR001128">
    <property type="entry name" value="Cyt_P450"/>
</dbReference>
<protein>
    <submittedName>
        <fullName evidence="17">Isoflavone 2'-hydroxylase-like</fullName>
    </submittedName>
</protein>
<dbReference type="PROSITE" id="PS00086">
    <property type="entry name" value="CYTOCHROME_P450"/>
    <property type="match status" value="1"/>
</dbReference>
<name>A0A218W0L6_PUNGR</name>
<evidence type="ECO:0000313" key="15">
    <source>
        <dbReference type="Proteomes" id="UP000197138"/>
    </source>
</evidence>
<comment type="subcellular location">
    <subcellularLocation>
        <location evidence="1">Membrane</location>
        <topology evidence="1">Single-pass membrane protein</topology>
    </subcellularLocation>
</comment>
<keyword evidence="8 11" id="KW-0408">Iron</keyword>
<reference evidence="17" key="4">
    <citation type="submission" date="2025-04" db="UniProtKB">
        <authorList>
            <consortium name="RefSeq"/>
        </authorList>
    </citation>
    <scope>IDENTIFICATION</scope>
    <source>
        <tissue evidence="17">Leaf</tissue>
    </source>
</reference>
<dbReference type="PANTHER" id="PTHR47947">
    <property type="entry name" value="CYTOCHROME P450 82C3-RELATED"/>
    <property type="match status" value="1"/>
</dbReference>
<evidence type="ECO:0000256" key="6">
    <source>
        <dbReference type="ARBA" id="ARBA00022989"/>
    </source>
</evidence>
<feature type="signal peptide" evidence="13">
    <location>
        <begin position="1"/>
        <end position="19"/>
    </location>
</feature>
<evidence type="ECO:0000256" key="10">
    <source>
        <dbReference type="ARBA" id="ARBA00023136"/>
    </source>
</evidence>
<gene>
    <name evidence="17" type="primary">LOC116201560</name>
    <name evidence="14" type="ORF">CDL15_Pgr017159</name>
</gene>
<evidence type="ECO:0000256" key="4">
    <source>
        <dbReference type="ARBA" id="ARBA00022692"/>
    </source>
</evidence>
<dbReference type="InterPro" id="IPR036396">
    <property type="entry name" value="Cyt_P450_sf"/>
</dbReference>
<dbReference type="PANTHER" id="PTHR47947:SF62">
    <property type="entry name" value="CYTOCHROME P450, FAMILY 81, SUBFAMILY D, POLYPEPTIDE 5"/>
    <property type="match status" value="1"/>
</dbReference>
<dbReference type="GeneID" id="116201560"/>
<evidence type="ECO:0000256" key="13">
    <source>
        <dbReference type="SAM" id="SignalP"/>
    </source>
</evidence>
<dbReference type="Pfam" id="PF00067">
    <property type="entry name" value="p450"/>
    <property type="match status" value="1"/>
</dbReference>
<evidence type="ECO:0000313" key="14">
    <source>
        <dbReference type="EMBL" id="OWM65662.1"/>
    </source>
</evidence>
<organism evidence="14 15">
    <name type="scientific">Punica granatum</name>
    <name type="common">Pomegranate</name>
    <dbReference type="NCBI Taxonomy" id="22663"/>
    <lineage>
        <taxon>Eukaryota</taxon>
        <taxon>Viridiplantae</taxon>
        <taxon>Streptophyta</taxon>
        <taxon>Embryophyta</taxon>
        <taxon>Tracheophyta</taxon>
        <taxon>Spermatophyta</taxon>
        <taxon>Magnoliopsida</taxon>
        <taxon>eudicotyledons</taxon>
        <taxon>Gunneridae</taxon>
        <taxon>Pentapetalae</taxon>
        <taxon>rosids</taxon>
        <taxon>malvids</taxon>
        <taxon>Myrtales</taxon>
        <taxon>Lythraceae</taxon>
        <taxon>Punica</taxon>
    </lineage>
</organism>
<dbReference type="OrthoDB" id="1055148at2759"/>
<evidence type="ECO:0000256" key="8">
    <source>
        <dbReference type="ARBA" id="ARBA00023004"/>
    </source>
</evidence>
<dbReference type="Gene3D" id="1.10.630.10">
    <property type="entry name" value="Cytochrome P450"/>
    <property type="match status" value="1"/>
</dbReference>
<dbReference type="Proteomes" id="UP000515151">
    <property type="component" value="Chromosome 3"/>
</dbReference>
<keyword evidence="10" id="KW-0472">Membrane</keyword>
<evidence type="ECO:0000256" key="3">
    <source>
        <dbReference type="ARBA" id="ARBA00022617"/>
    </source>
</evidence>
<dbReference type="FunFam" id="1.10.630.10:FF:000023">
    <property type="entry name" value="Cytochrome P450 family protein"/>
    <property type="match status" value="1"/>
</dbReference>
<keyword evidence="3 11" id="KW-0349">Heme</keyword>
<keyword evidence="16" id="KW-1185">Reference proteome</keyword>
<dbReference type="PRINTS" id="PR00463">
    <property type="entry name" value="EP450I"/>
</dbReference>
<dbReference type="EMBL" id="MTKT01005569">
    <property type="protein sequence ID" value="OWM65662.1"/>
    <property type="molecule type" value="Genomic_DNA"/>
</dbReference>
<reference evidence="15" key="1">
    <citation type="journal article" date="2017" name="Plant J.">
        <title>The pomegranate (Punica granatum L.) genome and the genomics of punicalagin biosynthesis.</title>
        <authorList>
            <person name="Qin G."/>
            <person name="Xu C."/>
            <person name="Ming R."/>
            <person name="Tang H."/>
            <person name="Guyot R."/>
            <person name="Kramer E.M."/>
            <person name="Hu Y."/>
            <person name="Yi X."/>
            <person name="Qi Y."/>
            <person name="Xu X."/>
            <person name="Gao Z."/>
            <person name="Pan H."/>
            <person name="Jian J."/>
            <person name="Tian Y."/>
            <person name="Yue Z."/>
            <person name="Xu Y."/>
        </authorList>
    </citation>
    <scope>NUCLEOTIDE SEQUENCE [LARGE SCALE GENOMIC DNA]</scope>
    <source>
        <strain evidence="15">cv. Dabenzi</strain>
    </source>
</reference>
<accession>A0A218W0L6</accession>
<evidence type="ECO:0000313" key="16">
    <source>
        <dbReference type="Proteomes" id="UP000515151"/>
    </source>
</evidence>
<dbReference type="CDD" id="cd20653">
    <property type="entry name" value="CYP81"/>
    <property type="match status" value="1"/>
</dbReference>
<keyword evidence="9 12" id="KW-0503">Monooxygenase</keyword>
<keyword evidence="7 12" id="KW-0560">Oxidoreductase</keyword>
<evidence type="ECO:0000256" key="7">
    <source>
        <dbReference type="ARBA" id="ARBA00023002"/>
    </source>
</evidence>
<reference evidence="16" key="3">
    <citation type="journal article" date="2020" name="Plant Biotechnol. J.">
        <title>The pomegranate (Punica granatum L.) draft genome dissects genetic divergence between soft- and hard-seeded cultivars.</title>
        <authorList>
            <person name="Luo X."/>
            <person name="Li H."/>
            <person name="Wu Z."/>
            <person name="Yao W."/>
            <person name="Zhao P."/>
            <person name="Cao D."/>
            <person name="Yu H."/>
            <person name="Li K."/>
            <person name="Poudel K."/>
            <person name="Zhao D."/>
            <person name="Zhang F."/>
            <person name="Xia X."/>
            <person name="Chen L."/>
            <person name="Wang Q."/>
            <person name="Jing D."/>
            <person name="Cao S."/>
        </authorList>
    </citation>
    <scope>NUCLEOTIDE SEQUENCE [LARGE SCALE GENOMIC DNA]</scope>
</reference>
<evidence type="ECO:0000256" key="11">
    <source>
        <dbReference type="PIRSR" id="PIRSR602401-1"/>
    </source>
</evidence>
<dbReference type="AlphaFoldDB" id="A0A218W0L6"/>
<evidence type="ECO:0000256" key="2">
    <source>
        <dbReference type="ARBA" id="ARBA00010617"/>
    </source>
</evidence>
<keyword evidence="13" id="KW-0732">Signal</keyword>
<dbReference type="InterPro" id="IPR002401">
    <property type="entry name" value="Cyt_P450_E_grp-I"/>
</dbReference>
<dbReference type="GO" id="GO:0016705">
    <property type="term" value="F:oxidoreductase activity, acting on paired donors, with incorporation or reduction of molecular oxygen"/>
    <property type="evidence" value="ECO:0007669"/>
    <property type="project" value="InterPro"/>
</dbReference>
<dbReference type="GO" id="GO:0005506">
    <property type="term" value="F:iron ion binding"/>
    <property type="evidence" value="ECO:0007669"/>
    <property type="project" value="InterPro"/>
</dbReference>
<evidence type="ECO:0000256" key="1">
    <source>
        <dbReference type="ARBA" id="ARBA00004167"/>
    </source>
</evidence>
<evidence type="ECO:0000313" key="17">
    <source>
        <dbReference type="RefSeq" id="XP_031388684.1"/>
    </source>
</evidence>
<feature type="chain" id="PRO_5044568844" evidence="13">
    <location>
        <begin position="20"/>
        <end position="505"/>
    </location>
</feature>
<comment type="cofactor">
    <cofactor evidence="11">
        <name>heme</name>
        <dbReference type="ChEBI" id="CHEBI:30413"/>
    </cofactor>
</comment>
<keyword evidence="6" id="KW-1133">Transmembrane helix</keyword>
<dbReference type="PRINTS" id="PR00385">
    <property type="entry name" value="P450"/>
</dbReference>
<dbReference type="GO" id="GO:0016020">
    <property type="term" value="C:membrane"/>
    <property type="evidence" value="ECO:0007669"/>
    <property type="project" value="UniProtKB-SubCell"/>
</dbReference>
<keyword evidence="5 11" id="KW-0479">Metal-binding</keyword>
<evidence type="ECO:0000256" key="9">
    <source>
        <dbReference type="ARBA" id="ARBA00023033"/>
    </source>
</evidence>
<sequence>MEQNLLSVFLCMLFLFLAAKLLLQSRSSKRFPPSPPSLPFIGHLHHLKKPLHRTFLCLSQSHGPIMYLQLGSRPVVIVSSFSAAEECFTKNDIVLANRAKFLTGKHLSYNCTTIPTSSYGDHWRNLRRIGAIEIFSSHRLNIFSELRKDEINRLLWKLSRNAAGDFATVEVRSLFVDLTFNVMMRMIAGKRYYGEDAPDVEEVRQFREMIRELTKYTSTSYPGDFLPILRWIDYQGYRKRLVRLGEKADKFLQGLVDESRARKASFGSTNSMIDHLLSLQESEPECYSDQMIKGLILTLLLAGTDTSSVTLEWLLANLVKFPSVLKKARAEIDSQVGQDRLIDETDLPELHYLQCIIYETLRLYTTVPLLLPHFSSEDCTIGGYHVPAHTIVIVNAWAIHRDPEQWQDPTSFVPERFEGTGNDERHKLILPFGMGRRACPGALLAHRLIGLTMGVLIQCFDWDTEEELDMMEKENVTMPKAEPLRAMCKARHIMRKIVNESSATS</sequence>
<dbReference type="InterPro" id="IPR050651">
    <property type="entry name" value="Plant_Cytochrome_P450_Monoox"/>
</dbReference>
<reference evidence="14" key="2">
    <citation type="submission" date="2017-06" db="EMBL/GenBank/DDBJ databases">
        <title>The pomegranate genome and the genomics of punicalagin biosynthesis.</title>
        <authorList>
            <person name="Xu C."/>
        </authorList>
    </citation>
    <scope>NUCLEOTIDE SEQUENCE [LARGE SCALE GENOMIC DNA]</scope>
    <source>
        <tissue evidence="14">Fresh leaf</tissue>
    </source>
</reference>
<dbReference type="GO" id="GO:0020037">
    <property type="term" value="F:heme binding"/>
    <property type="evidence" value="ECO:0007669"/>
    <property type="project" value="InterPro"/>
</dbReference>
<dbReference type="RefSeq" id="XP_031388684.1">
    <property type="nucleotide sequence ID" value="XM_031532824.1"/>
</dbReference>
<comment type="similarity">
    <text evidence="2 12">Belongs to the cytochrome P450 family.</text>
</comment>
<dbReference type="InterPro" id="IPR017972">
    <property type="entry name" value="Cyt_P450_CS"/>
</dbReference>
<keyword evidence="4" id="KW-0812">Transmembrane</keyword>